<accession>A0A3Q7ICZ3</accession>
<sequence length="50" mass="5829">MWLHLQARKDDCCTLSCPVVRTRVEKRDVREGCLCVGGRRRAQRLLSLPF</sequence>
<evidence type="ECO:0000313" key="2">
    <source>
        <dbReference type="Proteomes" id="UP000004994"/>
    </source>
</evidence>
<dbReference type="InParanoid" id="A0A3Q7ICZ3"/>
<protein>
    <submittedName>
        <fullName evidence="1">Uncharacterized protein</fullName>
    </submittedName>
</protein>
<dbReference type="EnsemblPlants" id="Solyc10g018820.1.1">
    <property type="protein sequence ID" value="Solyc10g018820.1.1.1"/>
    <property type="gene ID" value="Solyc10g018820.1"/>
</dbReference>
<reference evidence="1" key="2">
    <citation type="submission" date="2019-01" db="UniProtKB">
        <authorList>
            <consortium name="EnsemblPlants"/>
        </authorList>
    </citation>
    <scope>IDENTIFICATION</scope>
    <source>
        <strain evidence="1">cv. Heinz 1706</strain>
    </source>
</reference>
<proteinExistence type="predicted"/>
<dbReference type="AlphaFoldDB" id="A0A3Q7ICZ3"/>
<keyword evidence="2" id="KW-1185">Reference proteome</keyword>
<dbReference type="Proteomes" id="UP000004994">
    <property type="component" value="Chromosome 10"/>
</dbReference>
<dbReference type="PaxDb" id="4081-Solyc10g018820.1.1"/>
<reference evidence="1" key="1">
    <citation type="journal article" date="2012" name="Nature">
        <title>The tomato genome sequence provides insights into fleshy fruit evolution.</title>
        <authorList>
            <consortium name="Tomato Genome Consortium"/>
        </authorList>
    </citation>
    <scope>NUCLEOTIDE SEQUENCE [LARGE SCALE GENOMIC DNA]</scope>
    <source>
        <strain evidence="1">cv. Heinz 1706</strain>
    </source>
</reference>
<organism evidence="1">
    <name type="scientific">Solanum lycopersicum</name>
    <name type="common">Tomato</name>
    <name type="synonym">Lycopersicon esculentum</name>
    <dbReference type="NCBI Taxonomy" id="4081"/>
    <lineage>
        <taxon>Eukaryota</taxon>
        <taxon>Viridiplantae</taxon>
        <taxon>Streptophyta</taxon>
        <taxon>Embryophyta</taxon>
        <taxon>Tracheophyta</taxon>
        <taxon>Spermatophyta</taxon>
        <taxon>Magnoliopsida</taxon>
        <taxon>eudicotyledons</taxon>
        <taxon>Gunneridae</taxon>
        <taxon>Pentapetalae</taxon>
        <taxon>asterids</taxon>
        <taxon>lamiids</taxon>
        <taxon>Solanales</taxon>
        <taxon>Solanaceae</taxon>
        <taxon>Solanoideae</taxon>
        <taxon>Solaneae</taxon>
        <taxon>Solanum</taxon>
        <taxon>Solanum subgen. Lycopersicon</taxon>
    </lineage>
</organism>
<evidence type="ECO:0000313" key="1">
    <source>
        <dbReference type="EnsemblPlants" id="Solyc10g018820.1.1.1"/>
    </source>
</evidence>
<name>A0A3Q7ICZ3_SOLLC</name>
<dbReference type="Gramene" id="Solyc10g018820.1.1">
    <property type="protein sequence ID" value="Solyc10g018820.1.1.1"/>
    <property type="gene ID" value="Solyc10g018820.1"/>
</dbReference>